<keyword evidence="4" id="KW-1185">Reference proteome</keyword>
<sequence length="338" mass="38650">MRAAKLKEHPGFTLMKQTDIQNLYYMQMPLWLFYDPRYCELSLDAKVTYTFLLNRFQLSRKNGWVNDDGEVFVIFPRKALANELRVCEQRVTAAFKALVELKLVWEKRCGRGEANQIYLAAVEPVADPGYECAPFCAQDSPDDCGSRTADSAALDGSGCSMPYQEAQNLRLKNHEIRVSRTADFASVEPQDTRPKKIEERKKEQSHLEVSQSVWPEATDRPTDDEQELLDILESCELYCFEPEIARVFENAVERLYYSESFRLGNAILPQSRIRAKLRLLDGVILQSAESKLHANLERDVKNSTAYTMVTILNCIAESESDLMVDPYLNSLRAPPGRR</sequence>
<feature type="domain" description="Replication initiator A N-terminal" evidence="2">
    <location>
        <begin position="25"/>
        <end position="98"/>
    </location>
</feature>
<protein>
    <submittedName>
        <fullName evidence="3">Replication initiator protein A</fullName>
    </submittedName>
</protein>
<feature type="compositionally biased region" description="Basic and acidic residues" evidence="1">
    <location>
        <begin position="190"/>
        <end position="206"/>
    </location>
</feature>
<evidence type="ECO:0000313" key="3">
    <source>
        <dbReference type="EMBL" id="QNL44084.1"/>
    </source>
</evidence>
<name>A0A7G9B3F3_9FIRM</name>
<accession>A0A7G9B3F3</accession>
<dbReference type="InterPro" id="IPR010724">
    <property type="entry name" value="RepA_N"/>
</dbReference>
<proteinExistence type="predicted"/>
<dbReference type="EMBL" id="CP060490">
    <property type="protein sequence ID" value="QNL44084.1"/>
    <property type="molecule type" value="Genomic_DNA"/>
</dbReference>
<dbReference type="RefSeq" id="WP_187332685.1">
    <property type="nucleotide sequence ID" value="NZ_CP060490.1"/>
</dbReference>
<reference evidence="3 4" key="1">
    <citation type="submission" date="2020-08" db="EMBL/GenBank/DDBJ databases">
        <authorList>
            <person name="Liu C."/>
            <person name="Sun Q."/>
        </authorList>
    </citation>
    <scope>NUCLEOTIDE SEQUENCE [LARGE SCALE GENOMIC DNA]</scope>
    <source>
        <strain evidence="3 4">NSJ-62</strain>
    </source>
</reference>
<evidence type="ECO:0000313" key="4">
    <source>
        <dbReference type="Proteomes" id="UP000515960"/>
    </source>
</evidence>
<dbReference type="Pfam" id="PF06970">
    <property type="entry name" value="RepA_N"/>
    <property type="match status" value="1"/>
</dbReference>
<dbReference type="KEGG" id="ohi:H8790_11650"/>
<organism evidence="3 4">
    <name type="scientific">Oscillibacter hominis</name>
    <dbReference type="NCBI Taxonomy" id="2763056"/>
    <lineage>
        <taxon>Bacteria</taxon>
        <taxon>Bacillati</taxon>
        <taxon>Bacillota</taxon>
        <taxon>Clostridia</taxon>
        <taxon>Eubacteriales</taxon>
        <taxon>Oscillospiraceae</taxon>
        <taxon>Oscillibacter</taxon>
    </lineage>
</organism>
<feature type="region of interest" description="Disordered" evidence="1">
    <location>
        <begin position="182"/>
        <end position="222"/>
    </location>
</feature>
<evidence type="ECO:0000259" key="2">
    <source>
        <dbReference type="Pfam" id="PF06970"/>
    </source>
</evidence>
<gene>
    <name evidence="3" type="ORF">H8790_11650</name>
</gene>
<evidence type="ECO:0000256" key="1">
    <source>
        <dbReference type="SAM" id="MobiDB-lite"/>
    </source>
</evidence>
<dbReference type="AlphaFoldDB" id="A0A7G9B3F3"/>
<dbReference type="Proteomes" id="UP000515960">
    <property type="component" value="Chromosome"/>
</dbReference>